<proteinExistence type="inferred from homology"/>
<keyword evidence="4 6" id="KW-0418">Kinase</keyword>
<evidence type="ECO:0000256" key="5">
    <source>
        <dbReference type="ARBA" id="ARBA00022840"/>
    </source>
</evidence>
<dbReference type="GO" id="GO:0046522">
    <property type="term" value="F:S-methyl-5-thioribose kinase activity"/>
    <property type="evidence" value="ECO:0007669"/>
    <property type="project" value="UniProtKB-EC"/>
</dbReference>
<keyword evidence="5" id="KW-0067">ATP-binding</keyword>
<dbReference type="GO" id="GO:0005524">
    <property type="term" value="F:ATP binding"/>
    <property type="evidence" value="ECO:0007669"/>
    <property type="project" value="UniProtKB-KW"/>
</dbReference>
<comment type="caution">
    <text evidence="6">The sequence shown here is derived from an EMBL/GenBank/DDBJ whole genome shotgun (WGS) entry which is preliminary data.</text>
</comment>
<name>A0A940WQV6_9BACI</name>
<reference evidence="6" key="1">
    <citation type="submission" date="2021-03" db="EMBL/GenBank/DDBJ databases">
        <title>Bacillus suaedae sp. nov., isolated from Suaeda aralocaspica.</title>
        <authorList>
            <person name="Lei R.F.R."/>
        </authorList>
    </citation>
    <scope>NUCLEOTIDE SEQUENCE</scope>
    <source>
        <strain evidence="6">YZJH907-2</strain>
    </source>
</reference>
<dbReference type="EMBL" id="JAGKSQ010000003">
    <property type="protein sequence ID" value="MBP3951034.1"/>
    <property type="molecule type" value="Genomic_DNA"/>
</dbReference>
<evidence type="ECO:0000313" key="6">
    <source>
        <dbReference type="EMBL" id="MBP3951034.1"/>
    </source>
</evidence>
<evidence type="ECO:0000256" key="3">
    <source>
        <dbReference type="ARBA" id="ARBA00022741"/>
    </source>
</evidence>
<dbReference type="EC" id="2.7.1.100" evidence="6"/>
<sequence length="399" mass="45768">MSKETSHYELLTTETAIAFIKEINYFSENEVVTAEEIRGEHSNLVFRIKGESQNSVIVKQALPNPTIHGRRQSLTLDRARIESESLKRSYQLVPEYTPNIYYHDAALAVTVMDDLSHLQNLQKGLNEKIIFPRLARDVGTFLAHTLFFHSNFAMAHPEKKLLEQQLYNPELSSVVENSTFNDLYFNLDMVSDKLHPFFEETLLKDNKIKKEFASLKNDFLTKTETLLHGNFDTINILVNEEETYIINPELAQYGPIGYDIGTFLAAIITTYLSEAAPNKNETEHQEFQDYLTSVIIETWNVFDVEFGALWQESGQDPFMKVPGYLEQVLEEIFHNAIGFAGCMMINQSIRPLADEEIESSQLDSHLEITRKIISLGKSIVLNRKQFSTINQLIKTITEQ</sequence>
<protein>
    <submittedName>
        <fullName evidence="6">S-methyl-5-thioribose kinase</fullName>
        <ecNumber evidence="6">2.7.1.100</ecNumber>
    </submittedName>
</protein>
<dbReference type="NCBIfam" id="TIGR01767">
    <property type="entry name" value="MTRK"/>
    <property type="match status" value="1"/>
</dbReference>
<keyword evidence="3" id="KW-0547">Nucleotide-binding</keyword>
<comment type="similarity">
    <text evidence="1">Belongs to the methylthioribose kinase family.</text>
</comment>
<dbReference type="PANTHER" id="PTHR34273">
    <property type="entry name" value="METHYLTHIORIBOSE KINASE"/>
    <property type="match status" value="1"/>
</dbReference>
<evidence type="ECO:0000313" key="7">
    <source>
        <dbReference type="Proteomes" id="UP000678228"/>
    </source>
</evidence>
<evidence type="ECO:0000256" key="2">
    <source>
        <dbReference type="ARBA" id="ARBA00022679"/>
    </source>
</evidence>
<dbReference type="Gene3D" id="3.30.200.20">
    <property type="entry name" value="Phosphorylase Kinase, domain 1"/>
    <property type="match status" value="1"/>
</dbReference>
<dbReference type="Proteomes" id="UP000678228">
    <property type="component" value="Unassembled WGS sequence"/>
</dbReference>
<dbReference type="InterPro" id="IPR009212">
    <property type="entry name" value="Methylthioribose_kinase"/>
</dbReference>
<gene>
    <name evidence="6" type="primary">mtnK</name>
    <name evidence="6" type="ORF">J7W16_07790</name>
</gene>
<organism evidence="6 7">
    <name type="scientific">Halalkalibacter suaedae</name>
    <dbReference type="NCBI Taxonomy" id="2822140"/>
    <lineage>
        <taxon>Bacteria</taxon>
        <taxon>Bacillati</taxon>
        <taxon>Bacillota</taxon>
        <taxon>Bacilli</taxon>
        <taxon>Bacillales</taxon>
        <taxon>Bacillaceae</taxon>
        <taxon>Halalkalibacter</taxon>
    </lineage>
</organism>
<evidence type="ECO:0000256" key="1">
    <source>
        <dbReference type="ARBA" id="ARBA00010165"/>
    </source>
</evidence>
<keyword evidence="7" id="KW-1185">Reference proteome</keyword>
<dbReference type="RefSeq" id="WP_210596740.1">
    <property type="nucleotide sequence ID" value="NZ_JAGKSQ010000003.1"/>
</dbReference>
<dbReference type="AlphaFoldDB" id="A0A940WQV6"/>
<keyword evidence="2 6" id="KW-0808">Transferase</keyword>
<dbReference type="InterPro" id="IPR011009">
    <property type="entry name" value="Kinase-like_dom_sf"/>
</dbReference>
<dbReference type="SUPFAM" id="SSF56112">
    <property type="entry name" value="Protein kinase-like (PK-like)"/>
    <property type="match status" value="1"/>
</dbReference>
<dbReference type="PANTHER" id="PTHR34273:SF2">
    <property type="entry name" value="METHYLTHIORIBOSE KINASE"/>
    <property type="match status" value="1"/>
</dbReference>
<evidence type="ECO:0000256" key="4">
    <source>
        <dbReference type="ARBA" id="ARBA00022777"/>
    </source>
</evidence>
<accession>A0A940WQV6</accession>
<dbReference type="Gene3D" id="3.90.1200.10">
    <property type="match status" value="1"/>
</dbReference>
<dbReference type="GO" id="GO:0009086">
    <property type="term" value="P:methionine biosynthetic process"/>
    <property type="evidence" value="ECO:0007669"/>
    <property type="project" value="InterPro"/>
</dbReference>